<dbReference type="GO" id="GO:0030488">
    <property type="term" value="P:tRNA methylation"/>
    <property type="evidence" value="ECO:0007669"/>
    <property type="project" value="TreeGrafter"/>
</dbReference>
<dbReference type="Gene3D" id="3.50.50.60">
    <property type="entry name" value="FAD/NAD(P)-binding domain"/>
    <property type="match status" value="2"/>
</dbReference>
<sequence>MLRLGVGAVNSTVSVGHQASRFLGRRFATASQDLLLAGTSRSNLHYDVVVVGAGHAGIEAAAASARVGARTLLVTANKQSVGELSCNPSLGGVGKGTLVREVDALGGLCGLIGDKAGIQFRMLNRSRGPAVYGPRAQIDRSLYRRYMQEALRDYPNLTIHQAQVHGLQLDWAQSNSSYNGIQGSHGYPRAIVRGITTSGGDRISCSQVILATGTFLSAKVHLGLQSRPAGRMLPLPSVNDDPASDALSQSLSRAGFQLGRLKTGTPARIAASSVPLGRPWQREGEADSRLEVVRGDVQPAAFSFLNEAPDIDPARQVECWGTKTISSTHDLVRQNLDKSIHIKETVRGPRYCPSIESKVIRFKDKQSHPVWLEPEGLPGTEDGSILYPNGLSCTLPADLQQEMLRTIPGLEKAEMVRPGYGVEYHHVDPRELGHSLETKRIQGLWMAGQINGTTGYEEAAAQGCIAGINAGLKVNRLAPLQVGRSRGYVGTMIDDLVIQGVEEPYRMFSSRSEYRMTLRADNADKRLTPLLRAACASAVDEQRWRRFCSMQADMDETFALLKATRMSPHAWIRHGLHCSSDSHERSGLDMLRQPRLAIRDLIGVIPDLAGMNDMILDRAEIEARYMPHLERQAEEIEAFNKETQLRFPEAFNFATVPGLNSQLREKLELLRPTSLAALKSIPGCTPCNYATLWRYAVQPDT</sequence>
<comment type="cofactor">
    <cofactor evidence="1">
        <name>FAD</name>
        <dbReference type="ChEBI" id="CHEBI:57692"/>
    </cofactor>
</comment>
<dbReference type="InterPro" id="IPR049312">
    <property type="entry name" value="GIDA_C_N"/>
</dbReference>
<dbReference type="AlphaFoldDB" id="A0A1K0G8X6"/>
<dbReference type="Gene3D" id="1.10.10.1800">
    <property type="entry name" value="tRNA uridine 5-carboxymethylaminomethyl modification enzyme MnmG/GidA"/>
    <property type="match status" value="1"/>
</dbReference>
<dbReference type="GO" id="GO:0050660">
    <property type="term" value="F:flavin adenine dinucleotide binding"/>
    <property type="evidence" value="ECO:0007669"/>
    <property type="project" value="InterPro"/>
</dbReference>
<dbReference type="SMART" id="SM01228">
    <property type="entry name" value="GIDA_assoc_3"/>
    <property type="match status" value="1"/>
</dbReference>
<name>A0A1K0G8X6_9BASI</name>
<reference evidence="9" key="1">
    <citation type="submission" date="2016-04" db="EMBL/GenBank/DDBJ databases">
        <authorList>
            <person name="Guldener U."/>
            <person name="Guldener U."/>
        </authorList>
    </citation>
    <scope>NUCLEOTIDE SEQUENCE [LARGE SCALE GENOMIC DNA]</scope>
    <source>
        <strain evidence="9">UB2112</strain>
    </source>
</reference>
<reference evidence="7" key="2">
    <citation type="submission" date="2016-04" db="EMBL/GenBank/DDBJ databases">
        <authorList>
            <person name="Evans L.H."/>
            <person name="Alamgir A."/>
            <person name="Owens N."/>
            <person name="Weber N.D."/>
            <person name="Virtaneva K."/>
            <person name="Barbian K."/>
            <person name="Babar A."/>
            <person name="Rosenke K."/>
        </authorList>
    </citation>
    <scope>NUCLEOTIDE SEQUENCE</scope>
    <source>
        <strain evidence="7">UB2112</strain>
    </source>
</reference>
<dbReference type="GO" id="GO:0005737">
    <property type="term" value="C:cytoplasm"/>
    <property type="evidence" value="ECO:0007669"/>
    <property type="project" value="UniProtKB-ARBA"/>
</dbReference>
<keyword evidence="4" id="KW-0274">FAD</keyword>
<dbReference type="Proteomes" id="UP000658997">
    <property type="component" value="Unassembled WGS sequence"/>
</dbReference>
<evidence type="ECO:0000256" key="1">
    <source>
        <dbReference type="ARBA" id="ARBA00001974"/>
    </source>
</evidence>
<keyword evidence="3" id="KW-0285">Flavoprotein</keyword>
<dbReference type="FunFam" id="3.50.50.60:FF:000002">
    <property type="entry name" value="tRNA uridine 5-carboxymethylaminomethyl modification enzyme MnmG"/>
    <property type="match status" value="1"/>
</dbReference>
<comment type="similarity">
    <text evidence="2">Belongs to the MnmG family.</text>
</comment>
<dbReference type="InterPro" id="IPR040131">
    <property type="entry name" value="MnmG_N"/>
</dbReference>
<dbReference type="Pfam" id="PF13932">
    <property type="entry name" value="SAM_GIDA_C"/>
    <property type="match status" value="1"/>
</dbReference>
<proteinExistence type="inferred from homology"/>
<dbReference type="InterPro" id="IPR020595">
    <property type="entry name" value="MnmG-rel_CS"/>
</dbReference>
<dbReference type="Pfam" id="PF01134">
    <property type="entry name" value="GIDA"/>
    <property type="match status" value="1"/>
</dbReference>
<feature type="domain" description="tRNA uridine 5-carboxymethylaminomethyl modification enzyme C-terminal subdomain" evidence="6">
    <location>
        <begin position="623"/>
        <end position="694"/>
    </location>
</feature>
<dbReference type="InterPro" id="IPR002218">
    <property type="entry name" value="MnmG-rel"/>
</dbReference>
<dbReference type="InterPro" id="IPR026904">
    <property type="entry name" value="MnmG_C"/>
</dbReference>
<dbReference type="PROSITE" id="PS01280">
    <property type="entry name" value="GIDA_1"/>
    <property type="match status" value="1"/>
</dbReference>
<evidence type="ECO:0000313" key="8">
    <source>
        <dbReference type="EMBL" id="SYW80791.1"/>
    </source>
</evidence>
<accession>A0A1K0G8X6</accession>
<dbReference type="InterPro" id="IPR004416">
    <property type="entry name" value="MnmG"/>
</dbReference>
<dbReference type="GO" id="GO:0002098">
    <property type="term" value="P:tRNA wobble uridine modification"/>
    <property type="evidence" value="ECO:0007669"/>
    <property type="project" value="InterPro"/>
</dbReference>
<evidence type="ECO:0000256" key="5">
    <source>
        <dbReference type="ARBA" id="ARBA00054993"/>
    </source>
</evidence>
<evidence type="ECO:0000259" key="6">
    <source>
        <dbReference type="SMART" id="SM01228"/>
    </source>
</evidence>
<dbReference type="EMBL" id="ULHB01000085">
    <property type="protein sequence ID" value="SYW80791.1"/>
    <property type="molecule type" value="Genomic_DNA"/>
</dbReference>
<dbReference type="NCBIfam" id="TIGR00136">
    <property type="entry name" value="mnmG_gidA"/>
    <property type="match status" value="1"/>
</dbReference>
<dbReference type="PRINTS" id="PR00411">
    <property type="entry name" value="PNDRDTASEI"/>
</dbReference>
<evidence type="ECO:0000256" key="2">
    <source>
        <dbReference type="ARBA" id="ARBA00007653"/>
    </source>
</evidence>
<evidence type="ECO:0000313" key="9">
    <source>
        <dbReference type="Proteomes" id="UP000179920"/>
    </source>
</evidence>
<dbReference type="EMBL" id="LT558129">
    <property type="protein sequence ID" value="SAM84240.1"/>
    <property type="molecule type" value="Genomic_DNA"/>
</dbReference>
<dbReference type="InterPro" id="IPR036188">
    <property type="entry name" value="FAD/NAD-bd_sf"/>
</dbReference>
<keyword evidence="10" id="KW-1185">Reference proteome</keyword>
<dbReference type="PANTHER" id="PTHR11806:SF0">
    <property type="entry name" value="PROTEIN MTO1 HOMOLOG, MITOCHONDRIAL"/>
    <property type="match status" value="1"/>
</dbReference>
<organism evidence="7 9">
    <name type="scientific">Ustilago bromivora</name>
    <dbReference type="NCBI Taxonomy" id="307758"/>
    <lineage>
        <taxon>Eukaryota</taxon>
        <taxon>Fungi</taxon>
        <taxon>Dikarya</taxon>
        <taxon>Basidiomycota</taxon>
        <taxon>Ustilaginomycotina</taxon>
        <taxon>Ustilaginomycetes</taxon>
        <taxon>Ustilaginales</taxon>
        <taxon>Ustilaginaceae</taxon>
        <taxon>Ustilago</taxon>
    </lineage>
</organism>
<dbReference type="Proteomes" id="UP000179920">
    <property type="component" value="Chromosome XIII"/>
</dbReference>
<dbReference type="PANTHER" id="PTHR11806">
    <property type="entry name" value="GLUCOSE INHIBITED DIVISION PROTEIN A"/>
    <property type="match status" value="1"/>
</dbReference>
<gene>
    <name evidence="8" type="ORF">UBRO2_04005</name>
    <name evidence="7" type="ORF">UBRO_20108</name>
</gene>
<comment type="function">
    <text evidence="5">Component of the MSS1-MTO1 complex that catalyzes the 5-carboxymethylaminomethyluridine (cmnm(5)U) modification at the 34th wobble position (U34) of mitochondrial tRNAs.</text>
</comment>
<dbReference type="InterPro" id="IPR044920">
    <property type="entry name" value="MnmG_C_subdom_sf"/>
</dbReference>
<evidence type="ECO:0000313" key="7">
    <source>
        <dbReference type="EMBL" id="SAM84240.1"/>
    </source>
</evidence>
<evidence type="ECO:0000256" key="4">
    <source>
        <dbReference type="ARBA" id="ARBA00022827"/>
    </source>
</evidence>
<dbReference type="Gene3D" id="1.10.150.570">
    <property type="entry name" value="GidA associated domain, C-terminal subdomain"/>
    <property type="match status" value="1"/>
</dbReference>
<evidence type="ECO:0000256" key="3">
    <source>
        <dbReference type="ARBA" id="ARBA00022630"/>
    </source>
</evidence>
<protein>
    <submittedName>
        <fullName evidence="7">Related to MTO1 protein involved in mitochondrial tRNA modification</fullName>
    </submittedName>
</protein>
<evidence type="ECO:0000313" key="10">
    <source>
        <dbReference type="Proteomes" id="UP000658997"/>
    </source>
</evidence>
<dbReference type="Pfam" id="PF21680">
    <property type="entry name" value="GIDA_C_1st"/>
    <property type="match status" value="1"/>
</dbReference>
<dbReference type="OrthoDB" id="3329at2759"/>
<dbReference type="SUPFAM" id="SSF51905">
    <property type="entry name" value="FAD/NAD(P)-binding domain"/>
    <property type="match status" value="1"/>
</dbReference>
<dbReference type="InterPro" id="IPR047001">
    <property type="entry name" value="MnmG_C_subdom"/>
</dbReference>
<reference evidence="8" key="3">
    <citation type="submission" date="2018-08" db="EMBL/GenBank/DDBJ databases">
        <authorList>
            <person name="Guldener U."/>
        </authorList>
    </citation>
    <scope>NUCLEOTIDE SEQUENCE</scope>
    <source>
        <strain evidence="8">UB2</strain>
    </source>
</reference>